<reference evidence="1 2" key="1">
    <citation type="journal article" date="2018" name="Sci. Rep.">
        <title>Rhizobium tumorigenes sp. nov., a novel plant tumorigenic bacterium isolated from cane gall tumors on thornless blackberry.</title>
        <authorList>
            <person name="Kuzmanovi N."/>
            <person name="Smalla K."/>
            <person name="Gronow S."/>
            <person name="PuBawska J."/>
        </authorList>
    </citation>
    <scope>NUCLEOTIDE SEQUENCE [LARGE SCALE GENOMIC DNA]</scope>
    <source>
        <strain evidence="1 2">CCBAU 85046</strain>
    </source>
</reference>
<evidence type="ECO:0008006" key="3">
    <source>
        <dbReference type="Google" id="ProtNLM"/>
    </source>
</evidence>
<accession>A0A2W4EF50</accession>
<dbReference type="EMBL" id="PCDP01000050">
    <property type="protein sequence ID" value="PZM10463.1"/>
    <property type="molecule type" value="Genomic_DNA"/>
</dbReference>
<dbReference type="AlphaFoldDB" id="A0A2W4EF50"/>
<evidence type="ECO:0000313" key="2">
    <source>
        <dbReference type="Proteomes" id="UP000248925"/>
    </source>
</evidence>
<protein>
    <recommendedName>
        <fullName evidence="3">LysR substrate-binding domain-containing protein</fullName>
    </recommendedName>
</protein>
<keyword evidence="2" id="KW-1185">Reference proteome</keyword>
<dbReference type="Proteomes" id="UP000248925">
    <property type="component" value="Unassembled WGS sequence"/>
</dbReference>
<comment type="caution">
    <text evidence="1">The sequence shown here is derived from an EMBL/GenBank/DDBJ whole genome shotgun (WGS) entry which is preliminary data.</text>
</comment>
<proteinExistence type="predicted"/>
<evidence type="ECO:0000313" key="1">
    <source>
        <dbReference type="EMBL" id="PZM10463.1"/>
    </source>
</evidence>
<organism evidence="1 2">
    <name type="scientific">Rhizobium tubonense</name>
    <dbReference type="NCBI Taxonomy" id="484088"/>
    <lineage>
        <taxon>Bacteria</taxon>
        <taxon>Pseudomonadati</taxon>
        <taxon>Pseudomonadota</taxon>
        <taxon>Alphaproteobacteria</taxon>
        <taxon>Hyphomicrobiales</taxon>
        <taxon>Rhizobiaceae</taxon>
        <taxon>Rhizobium/Agrobacterium group</taxon>
        <taxon>Rhizobium</taxon>
    </lineage>
</organism>
<gene>
    <name evidence="1" type="ORF">CPY51_23140</name>
</gene>
<name>A0A2W4EF50_9HYPH</name>
<sequence length="76" mass="8542">MRTTDFDAQICRASFGDADPLLVRVPDTNLHLYGTVWLLTQRETCKSKRVRLFTEFVFGRLAANAPLLTGQSLSPN</sequence>